<evidence type="ECO:0000313" key="4">
    <source>
        <dbReference type="Proteomes" id="UP000688137"/>
    </source>
</evidence>
<evidence type="ECO:0000256" key="1">
    <source>
        <dbReference type="ARBA" id="ARBA00022737"/>
    </source>
</evidence>
<reference evidence="3" key="1">
    <citation type="submission" date="2021-01" db="EMBL/GenBank/DDBJ databases">
        <authorList>
            <consortium name="Genoscope - CEA"/>
            <person name="William W."/>
        </authorList>
    </citation>
    <scope>NUCLEOTIDE SEQUENCE</scope>
</reference>
<protein>
    <submittedName>
        <fullName evidence="3">Uncharacterized protein</fullName>
    </submittedName>
</protein>
<proteinExistence type="predicted"/>
<organism evidence="3 4">
    <name type="scientific">Paramecium primaurelia</name>
    <dbReference type="NCBI Taxonomy" id="5886"/>
    <lineage>
        <taxon>Eukaryota</taxon>
        <taxon>Sar</taxon>
        <taxon>Alveolata</taxon>
        <taxon>Ciliophora</taxon>
        <taxon>Intramacronucleata</taxon>
        <taxon>Oligohymenophorea</taxon>
        <taxon>Peniculida</taxon>
        <taxon>Parameciidae</taxon>
        <taxon>Paramecium</taxon>
    </lineage>
</organism>
<keyword evidence="1" id="KW-0677">Repeat</keyword>
<gene>
    <name evidence="3" type="ORF">PPRIM_AZ9-3.1.T0600040</name>
</gene>
<keyword evidence="4" id="KW-1185">Reference proteome</keyword>
<dbReference type="InterPro" id="IPR051191">
    <property type="entry name" value="DCAF12"/>
</dbReference>
<name>A0A8S1MU13_PARPR</name>
<dbReference type="OMA" id="YWIINND"/>
<keyword evidence="2" id="KW-0175">Coiled coil</keyword>
<dbReference type="Proteomes" id="UP000688137">
    <property type="component" value="Unassembled WGS sequence"/>
</dbReference>
<evidence type="ECO:0000256" key="2">
    <source>
        <dbReference type="SAM" id="Coils"/>
    </source>
</evidence>
<accession>A0A8S1MU13</accession>
<evidence type="ECO:0000313" key="3">
    <source>
        <dbReference type="EMBL" id="CAD8078424.1"/>
    </source>
</evidence>
<dbReference type="EMBL" id="CAJJDM010000061">
    <property type="protein sequence ID" value="CAD8078424.1"/>
    <property type="molecule type" value="Genomic_DNA"/>
</dbReference>
<comment type="caution">
    <text evidence="3">The sequence shown here is derived from an EMBL/GenBank/DDBJ whole genome shotgun (WGS) entry which is preliminary data.</text>
</comment>
<sequence length="1402" mass="165815">MEEANQKQNLSFQIAQLEEEYNNYIDSSEVVMEYYKNQQTSGLDKHFLKIEEWLDQDVKGKQNLPLVIEAEDGVGKKTLLVKWIGYHNANKKGRYQDIIIPHFAMVGGNNSNYFYAIYRILVKLRELLNIGQKVELLEEKLRKYFAYWLDICNSHIENQILKEAKTLYNRVILIFEGVNHFVDQGNGISKEANVSFWLPQFFPSRIKVILTASKNSGAMQYLQKINAQIIQIKVEPKIIEKMIETHKKRKTFLSDSLKDKLLNILSQTKCEMSSIFCKTFLSLLIPYPSVGIIGENDVRPEVIETLVSQIDMSKLQEVTSLEDLVNFILDHYQAKMFKDQEKFIKMLLCFTITQKGLIIQEALTICQLNENDWKIFLVFFKVYLMHYKEYWIINNDIFKSIIQKRYIKENSSVPKLHEEIADHLNKSTNSIRKLEEQTYHLFMAKTYFKLKEIVSAIENFLLLFNPNNKYDLCRYWQKLEEQGFDPVIEYNKAIEGFAMQYHPSSEDIFRIIVQVSRFLKEFCDFETYYTPSFRHPPIQGIEDELDDIGLLNELYRMNLCYIIDANPIKIGNNDENYKSPQERINEKIEKLKSKQVLQKDQKQTKKPGKEEDIKKTQATISLLEKKKKPQILTKLEKLNVDIPYNREQVKKFFEEKIGISNVQEEKLREKESEEAKIYQKLENGQISMRDLDINLSKDEDVQLKKPGQLKLTHNQIQVKKLEEQSLVSERKPTDYYYKRWIWIQFPWVCLSVHSDYSAKMKQCFAKATEYMSVQEEKAFTKQALKIAIEAKLKKKMMYQKQEDLNTTNIFNDKELSVIPVKQEQNTSILTLMRQQNELPGVKGFRREKSLADNTINNQNHKSTYREVKSTKMHTTSLQFFITEDQMSLSQIHKEIEEQKKQQQQNQVDKKQTTLPAISKTQEVSLNTTMRIIDKSKMQKEKHKQFNPETINKSSQSILPRLKSEIALHNGKELYIMLQQAKDLKKELDNIIYQNQAATKKLANLRTLQHNEGFGTDVDTVSQIQDKIENLKKLREEAEHDYLLSMVQDSRLRIIIKISGDNRSYNEEWIRDLNYLQCNLNKLIKYEKQDIIKMETEIKQIHTIHIQYVDAFNNNMNYSKQMIDQINKTVRQKEDFDHFFQQSDSIIQQQSSEKMQKLQQQYAQNEDKEQQRVKRIQLEKNSKAISDKLEVLRSTMAHVSQYIEIENPDYSKEKSFVEFLNQLEIKTSLEAKISFQEDLLSDLHLKLHKQKMYLDTFKNANSNEHKKQREKTIKYIQGKVQGNETIQMLIEKRDLQLKQNQVKEKQKNKLQLSLLDYNISIKNIRSKIQQSKLKNQSEQGTAIKITLINDIYEDLTKRQNFIKEKLGEEMFQQFLNKKLDFNKVYKAAFKYHQDPTLTQMEPY</sequence>
<dbReference type="PANTHER" id="PTHR19860:SF40">
    <property type="entry name" value="WD40 REPEAT-CONTAINING PROTEIN"/>
    <property type="match status" value="1"/>
</dbReference>
<feature type="coiled-coil region" evidence="2">
    <location>
        <begin position="980"/>
        <end position="1040"/>
    </location>
</feature>
<dbReference type="PANTHER" id="PTHR19860">
    <property type="entry name" value="DDB1- AND CUL4-ASSOCIATED FACTOR 12-RELATED"/>
    <property type="match status" value="1"/>
</dbReference>